<keyword evidence="4" id="KW-0548">Nucleotidyltransferase</keyword>
<evidence type="ECO:0000256" key="1">
    <source>
        <dbReference type="ARBA" id="ARBA00001946"/>
    </source>
</evidence>
<evidence type="ECO:0000256" key="7">
    <source>
        <dbReference type="ARBA" id="ARBA00022840"/>
    </source>
</evidence>
<dbReference type="EMBL" id="LNKT01000009">
    <property type="protein sequence ID" value="KYJ86989.1"/>
    <property type="molecule type" value="Genomic_DNA"/>
</dbReference>
<dbReference type="Pfam" id="PF01909">
    <property type="entry name" value="NTP_transf_2"/>
    <property type="match status" value="1"/>
</dbReference>
<comment type="similarity">
    <text evidence="9">Belongs to the MntA antitoxin family.</text>
</comment>
<dbReference type="InterPro" id="IPR002934">
    <property type="entry name" value="Polymerase_NTP_transf_dom"/>
</dbReference>
<dbReference type="OrthoDB" id="5334523at2"/>
<evidence type="ECO:0000256" key="8">
    <source>
        <dbReference type="ARBA" id="ARBA00022842"/>
    </source>
</evidence>
<dbReference type="Proteomes" id="UP000075359">
    <property type="component" value="Unassembled WGS sequence"/>
</dbReference>
<comment type="caution">
    <text evidence="11">The sequence shown here is derived from an EMBL/GenBank/DDBJ whole genome shotgun (WGS) entry which is preliminary data.</text>
</comment>
<proteinExistence type="inferred from homology"/>
<dbReference type="GO" id="GO:0016779">
    <property type="term" value="F:nucleotidyltransferase activity"/>
    <property type="evidence" value="ECO:0007669"/>
    <property type="project" value="UniProtKB-KW"/>
</dbReference>
<dbReference type="GO" id="GO:0046872">
    <property type="term" value="F:metal ion binding"/>
    <property type="evidence" value="ECO:0007669"/>
    <property type="project" value="UniProtKB-KW"/>
</dbReference>
<evidence type="ECO:0000256" key="4">
    <source>
        <dbReference type="ARBA" id="ARBA00022695"/>
    </source>
</evidence>
<organism evidence="11 12">
    <name type="scientific">Sulfurovum riftiae</name>
    <dbReference type="NCBI Taxonomy" id="1630136"/>
    <lineage>
        <taxon>Bacteria</taxon>
        <taxon>Pseudomonadati</taxon>
        <taxon>Campylobacterota</taxon>
        <taxon>Epsilonproteobacteria</taxon>
        <taxon>Campylobacterales</taxon>
        <taxon>Sulfurovaceae</taxon>
        <taxon>Sulfurovum</taxon>
    </lineage>
</organism>
<evidence type="ECO:0000256" key="5">
    <source>
        <dbReference type="ARBA" id="ARBA00022723"/>
    </source>
</evidence>
<accession>A0A151CHL9</accession>
<dbReference type="RefSeq" id="WP_067329707.1">
    <property type="nucleotide sequence ID" value="NZ_LNKT01000009.1"/>
</dbReference>
<keyword evidence="6" id="KW-0547">Nucleotide-binding</keyword>
<keyword evidence="3" id="KW-0808">Transferase</keyword>
<keyword evidence="5" id="KW-0479">Metal-binding</keyword>
<keyword evidence="12" id="KW-1185">Reference proteome</keyword>
<dbReference type="Gene3D" id="3.30.460.10">
    <property type="entry name" value="Beta Polymerase, domain 2"/>
    <property type="match status" value="1"/>
</dbReference>
<dbReference type="CDD" id="cd05403">
    <property type="entry name" value="NT_KNTase_like"/>
    <property type="match status" value="1"/>
</dbReference>
<evidence type="ECO:0000256" key="9">
    <source>
        <dbReference type="ARBA" id="ARBA00038276"/>
    </source>
</evidence>
<evidence type="ECO:0000313" key="11">
    <source>
        <dbReference type="EMBL" id="KYJ86989.1"/>
    </source>
</evidence>
<evidence type="ECO:0000256" key="2">
    <source>
        <dbReference type="ARBA" id="ARBA00022649"/>
    </source>
</evidence>
<dbReference type="InterPro" id="IPR043519">
    <property type="entry name" value="NT_sf"/>
</dbReference>
<comment type="cofactor">
    <cofactor evidence="1">
        <name>Mg(2+)</name>
        <dbReference type="ChEBI" id="CHEBI:18420"/>
    </cofactor>
</comment>
<dbReference type="STRING" id="1630136.AS592_00325"/>
<evidence type="ECO:0000256" key="3">
    <source>
        <dbReference type="ARBA" id="ARBA00022679"/>
    </source>
</evidence>
<evidence type="ECO:0000259" key="10">
    <source>
        <dbReference type="Pfam" id="PF01909"/>
    </source>
</evidence>
<feature type="domain" description="Polymerase nucleotidyl transferase" evidence="10">
    <location>
        <begin position="10"/>
        <end position="96"/>
    </location>
</feature>
<dbReference type="InterPro" id="IPR052038">
    <property type="entry name" value="Type-VII_TA_antitoxin"/>
</dbReference>
<reference evidence="11 12" key="1">
    <citation type="submission" date="2015-11" db="EMBL/GenBank/DDBJ databases">
        <title>Draft genome of Sulfurovum riftiae 1812E, a member of the Epsilonproteobacteria isolated from the tube of the deep-sea hydrothermal vent tubewom Riftia pachyptila.</title>
        <authorList>
            <person name="Vetriani C."/>
            <person name="Giovannelli D."/>
        </authorList>
    </citation>
    <scope>NUCLEOTIDE SEQUENCE [LARGE SCALE GENOMIC DNA]</scope>
    <source>
        <strain evidence="11 12">1812E</strain>
    </source>
</reference>
<dbReference type="AlphaFoldDB" id="A0A151CHL9"/>
<sequence>MTKIELLIKLKSIKDELYKQFGISQIALFGSYAQDMATNKSDVDIAIIKTNKKDYFLLLDAKKFIENVLQKEVDLGYFDSIRPFVKKRIQNDLIYV</sequence>
<dbReference type="PANTHER" id="PTHR33571">
    <property type="entry name" value="SSL8005 PROTEIN"/>
    <property type="match status" value="1"/>
</dbReference>
<keyword evidence="2" id="KW-1277">Toxin-antitoxin system</keyword>
<keyword evidence="8" id="KW-0460">Magnesium</keyword>
<protein>
    <recommendedName>
        <fullName evidence="10">Polymerase nucleotidyl transferase domain-containing protein</fullName>
    </recommendedName>
</protein>
<evidence type="ECO:0000313" key="12">
    <source>
        <dbReference type="Proteomes" id="UP000075359"/>
    </source>
</evidence>
<keyword evidence="7" id="KW-0067">ATP-binding</keyword>
<name>A0A151CHL9_9BACT</name>
<dbReference type="PANTHER" id="PTHR33571:SF19">
    <property type="entry name" value="PROTEIN ADENYLYLTRANSFERASE MJ0128-RELATED"/>
    <property type="match status" value="1"/>
</dbReference>
<dbReference type="SUPFAM" id="SSF81301">
    <property type="entry name" value="Nucleotidyltransferase"/>
    <property type="match status" value="1"/>
</dbReference>
<gene>
    <name evidence="11" type="ORF">AS592_00325</name>
</gene>
<dbReference type="GO" id="GO:0005524">
    <property type="term" value="F:ATP binding"/>
    <property type="evidence" value="ECO:0007669"/>
    <property type="project" value="UniProtKB-KW"/>
</dbReference>
<evidence type="ECO:0000256" key="6">
    <source>
        <dbReference type="ARBA" id="ARBA00022741"/>
    </source>
</evidence>